<dbReference type="PANTHER" id="PTHR22957">
    <property type="entry name" value="TBC1 DOMAIN FAMILY MEMBER GTPASE-ACTIVATING PROTEIN"/>
    <property type="match status" value="1"/>
</dbReference>
<dbReference type="OrthoDB" id="27140at2759"/>
<evidence type="ECO:0000313" key="2">
    <source>
        <dbReference type="EMBL" id="WWD17286.1"/>
    </source>
</evidence>
<organism evidence="2 3">
    <name type="scientific">Kwoniella shandongensis</name>
    <dbReference type="NCBI Taxonomy" id="1734106"/>
    <lineage>
        <taxon>Eukaryota</taxon>
        <taxon>Fungi</taxon>
        <taxon>Dikarya</taxon>
        <taxon>Basidiomycota</taxon>
        <taxon>Agaricomycotina</taxon>
        <taxon>Tremellomycetes</taxon>
        <taxon>Tremellales</taxon>
        <taxon>Cryptococcaceae</taxon>
        <taxon>Kwoniella</taxon>
    </lineage>
</organism>
<dbReference type="SUPFAM" id="SSF47923">
    <property type="entry name" value="Ypt/Rab-GAP domain of gyp1p"/>
    <property type="match status" value="2"/>
</dbReference>
<reference evidence="2" key="2">
    <citation type="submission" date="2024-01" db="EMBL/GenBank/DDBJ databases">
        <title>Comparative genomics of Cryptococcus and Kwoniella reveals pathogenesis evolution and contrasting modes of karyotype evolution via chromosome fusion or intercentromeric recombination.</title>
        <authorList>
            <person name="Coelho M.A."/>
            <person name="David-Palma M."/>
            <person name="Shea T."/>
            <person name="Bowers K."/>
            <person name="McGinley-Smith S."/>
            <person name="Mohammad A.W."/>
            <person name="Gnirke A."/>
            <person name="Yurkov A.M."/>
            <person name="Nowrousian M."/>
            <person name="Sun S."/>
            <person name="Cuomo C.A."/>
            <person name="Heitman J."/>
        </authorList>
    </citation>
    <scope>NUCLEOTIDE SEQUENCE</scope>
    <source>
        <strain evidence="2">CBS 12478</strain>
    </source>
</reference>
<dbReference type="AlphaFoldDB" id="A0A5M6C6J0"/>
<dbReference type="GO" id="GO:0005096">
    <property type="term" value="F:GTPase activator activity"/>
    <property type="evidence" value="ECO:0007669"/>
    <property type="project" value="TreeGrafter"/>
</dbReference>
<evidence type="ECO:0000313" key="3">
    <source>
        <dbReference type="Proteomes" id="UP000322225"/>
    </source>
</evidence>
<dbReference type="EMBL" id="CP144053">
    <property type="protein sequence ID" value="WWD17286.1"/>
    <property type="molecule type" value="Genomic_DNA"/>
</dbReference>
<evidence type="ECO:0000256" key="1">
    <source>
        <dbReference type="SAM" id="MobiDB-lite"/>
    </source>
</evidence>
<gene>
    <name evidence="2" type="ORF">CI109_101726</name>
</gene>
<dbReference type="Proteomes" id="UP000322225">
    <property type="component" value="Chromosome 3"/>
</dbReference>
<dbReference type="KEGG" id="ksn:43586452"/>
<dbReference type="SMART" id="SM00164">
    <property type="entry name" value="TBC"/>
    <property type="match status" value="1"/>
</dbReference>
<dbReference type="InterPro" id="IPR035969">
    <property type="entry name" value="Rab-GAP_TBC_sf"/>
</dbReference>
<proteinExistence type="predicted"/>
<dbReference type="PROSITE" id="PS50086">
    <property type="entry name" value="TBC_RABGAP"/>
    <property type="match status" value="1"/>
</dbReference>
<dbReference type="PANTHER" id="PTHR22957:SF268">
    <property type="entry name" value="ANKYRIN REPEAT-CONTAINING PROTEIN"/>
    <property type="match status" value="1"/>
</dbReference>
<keyword evidence="3" id="KW-1185">Reference proteome</keyword>
<reference evidence="2" key="1">
    <citation type="submission" date="2017-08" db="EMBL/GenBank/DDBJ databases">
        <authorList>
            <person name="Cuomo C."/>
            <person name="Billmyre B."/>
            <person name="Heitman J."/>
        </authorList>
    </citation>
    <scope>NUCLEOTIDE SEQUENCE</scope>
    <source>
        <strain evidence="2">CBS 12478</strain>
    </source>
</reference>
<dbReference type="RefSeq" id="XP_031863278.1">
    <property type="nucleotide sequence ID" value="XM_032002341.1"/>
</dbReference>
<feature type="region of interest" description="Disordered" evidence="1">
    <location>
        <begin position="107"/>
        <end position="166"/>
    </location>
</feature>
<name>A0A5M6C6J0_9TREE</name>
<dbReference type="Pfam" id="PF00566">
    <property type="entry name" value="RabGAP-TBC"/>
    <property type="match status" value="1"/>
</dbReference>
<accession>A0A5M6C6J0</accession>
<protein>
    <submittedName>
        <fullName evidence="2">Uncharacterized protein</fullName>
    </submittedName>
</protein>
<dbReference type="GeneID" id="43586452"/>
<dbReference type="FunFam" id="1.10.472.80:FF:000054">
    <property type="entry name" value="Chromosome 16, whole genome shotgun sequence"/>
    <property type="match status" value="1"/>
</dbReference>
<dbReference type="Gene3D" id="1.10.472.80">
    <property type="entry name" value="Ypt/Rab-GAP domain of gyp1p, domain 3"/>
    <property type="match status" value="1"/>
</dbReference>
<feature type="compositionally biased region" description="Polar residues" evidence="1">
    <location>
        <begin position="149"/>
        <end position="166"/>
    </location>
</feature>
<dbReference type="InterPro" id="IPR000195">
    <property type="entry name" value="Rab-GAP-TBC_dom"/>
</dbReference>
<sequence>MSTHLQDWIELLNAEQHVDVDKLREHARHGVAARVRGEVWLYLLNVLSADKTSEISSLLSLNTSYQSLPSSIPSYLTSMILQTALAHHTKRFRNETYAGLITSITAEQSGRPGSSSKTASGSGSGGGGGSMNMTSGSWTSPSKPPGGSEYSNNMNNTTTSPQPNSLLQQTDSMINVNGDESNLNTLRSQLSRILPPPPSSPPSRHAFLSALEEVLGKFWNAENMVGRDDEWRRKTLLMEETERDWVWLCTPFLCVLARPVGMFLGFQKLMERLRSFPPIPSRLASFLTLFRLAIPELHSYCEDEQVPFVQVGLSWMTTLLAKEMWLGDILRLWDAYLASADMFALHCYVCVAILATCKETLEELDGSEAKLMLLDLPPMDVDRLLQDAANLRVSFPLPRPVEDE</sequence>